<evidence type="ECO:0000313" key="3">
    <source>
        <dbReference type="Proteomes" id="UP001244341"/>
    </source>
</evidence>
<dbReference type="Gene3D" id="2.60.120.650">
    <property type="entry name" value="Cupin"/>
    <property type="match status" value="1"/>
</dbReference>
<feature type="compositionally biased region" description="Low complexity" evidence="1">
    <location>
        <begin position="26"/>
        <end position="46"/>
    </location>
</feature>
<feature type="region of interest" description="Disordered" evidence="1">
    <location>
        <begin position="146"/>
        <end position="208"/>
    </location>
</feature>
<proteinExistence type="predicted"/>
<evidence type="ECO:0008006" key="4">
    <source>
        <dbReference type="Google" id="ProtNLM"/>
    </source>
</evidence>
<feature type="region of interest" description="Disordered" evidence="1">
    <location>
        <begin position="26"/>
        <end position="125"/>
    </location>
</feature>
<dbReference type="Proteomes" id="UP001244341">
    <property type="component" value="Chromosome 5b"/>
</dbReference>
<feature type="compositionally biased region" description="Low complexity" evidence="1">
    <location>
        <begin position="171"/>
        <end position="208"/>
    </location>
</feature>
<organism evidence="2 3">
    <name type="scientific">Tetradesmus obliquus</name>
    <name type="common">Green alga</name>
    <name type="synonym">Acutodesmus obliquus</name>
    <dbReference type="NCBI Taxonomy" id="3088"/>
    <lineage>
        <taxon>Eukaryota</taxon>
        <taxon>Viridiplantae</taxon>
        <taxon>Chlorophyta</taxon>
        <taxon>core chlorophytes</taxon>
        <taxon>Chlorophyceae</taxon>
        <taxon>CS clade</taxon>
        <taxon>Sphaeropleales</taxon>
        <taxon>Scenedesmaceae</taxon>
        <taxon>Tetradesmus</taxon>
    </lineage>
</organism>
<evidence type="ECO:0000256" key="1">
    <source>
        <dbReference type="SAM" id="MobiDB-lite"/>
    </source>
</evidence>
<sequence length="532" mass="58160">MLQQQQQQQVQQQQVQQQQVQQHALQQQQQQQQQQPQLQQQQQVLQPMPPPPQQQQQQQQLQVQQPMPPPQQPHEQQQQQQQQQLQLQLQLQPQVQQPMLPPPPQQQQPQPQDEQGAPAELPDGLASHMDGIELLAAAAAAAAEAESTQRVTRGRSVVRDSQQQLHKGRRQQQQQPAAVGLWLSDLPPPGSLDLQAPQQQQQQQQQLSESDQQRILQLVDALSVHLAAGSKAELLQALACIRAADELPATVATGACSICGESLKRLSLLAYRLEPQVGLSSHLSSSSSSSSSSSAKTPDLSQGTQRLVLCSTCYLKASGAAAAAPPEACGFALPSSRHASVGACLRAGLLLAQQERLLEVPQLLLLEQLVAALPVRRPPAYKELWQQHQPHKLASKVFLDAAEGQPGGSKLSLSHKEQQLELLLGGWRLPADAMLEVAGFMGSKHAVLLDQYAGEGVSVKAGWMHWVANLQPCIKIAFEVLRPQDAAGVLQMQRYMRCVCPKHGDDCMRSVQHVAAELLEWAKVLPAGCGQG</sequence>
<keyword evidence="3" id="KW-1185">Reference proteome</keyword>
<reference evidence="2 3" key="1">
    <citation type="submission" date="2023-05" db="EMBL/GenBank/DDBJ databases">
        <title>A 100% complete, gapless, phased diploid assembly of the Scenedesmus obliquus UTEX 3031 genome.</title>
        <authorList>
            <person name="Biondi T.C."/>
            <person name="Hanschen E.R."/>
            <person name="Kwon T."/>
            <person name="Eng W."/>
            <person name="Kruse C.P.S."/>
            <person name="Koehler S.I."/>
            <person name="Kunde Y."/>
            <person name="Gleasner C.D."/>
            <person name="You Mak K.T."/>
            <person name="Polle J."/>
            <person name="Hovde B.T."/>
            <person name="Starkenburg S.R."/>
        </authorList>
    </citation>
    <scope>NUCLEOTIDE SEQUENCE [LARGE SCALE GENOMIC DNA]</scope>
    <source>
        <strain evidence="2 3">DOE0152z</strain>
    </source>
</reference>
<feature type="compositionally biased region" description="Low complexity" evidence="1">
    <location>
        <begin position="54"/>
        <end position="65"/>
    </location>
</feature>
<accession>A0ABY8U059</accession>
<name>A0ABY8U059_TETOB</name>
<feature type="compositionally biased region" description="Low complexity" evidence="1">
    <location>
        <begin position="73"/>
        <end position="98"/>
    </location>
</feature>
<gene>
    <name evidence="2" type="ORF">OEZ85_003244</name>
</gene>
<protein>
    <recommendedName>
        <fullName evidence="4">JmjC domain-containing protein</fullName>
    </recommendedName>
</protein>
<dbReference type="EMBL" id="CP126212">
    <property type="protein sequence ID" value="WIA14759.1"/>
    <property type="molecule type" value="Genomic_DNA"/>
</dbReference>
<evidence type="ECO:0000313" key="2">
    <source>
        <dbReference type="EMBL" id="WIA14759.1"/>
    </source>
</evidence>